<dbReference type="Pfam" id="PF00092">
    <property type="entry name" value="VWA"/>
    <property type="match status" value="1"/>
</dbReference>
<evidence type="ECO:0000313" key="3">
    <source>
        <dbReference type="Proteomes" id="UP000641954"/>
    </source>
</evidence>
<dbReference type="PROSITE" id="PS50234">
    <property type="entry name" value="VWFA"/>
    <property type="match status" value="1"/>
</dbReference>
<dbReference type="RefSeq" id="WP_190878411.1">
    <property type="nucleotide sequence ID" value="NZ_JACJSK010000013.1"/>
</dbReference>
<dbReference type="Gene3D" id="3.40.50.410">
    <property type="entry name" value="von Willebrand factor, type A domain"/>
    <property type="match status" value="1"/>
</dbReference>
<dbReference type="Proteomes" id="UP000641954">
    <property type="component" value="Unassembled WGS sequence"/>
</dbReference>
<sequence>MLNVTITPHREFLPANAAGQKLFLMLKMRPTKEAASVNPSTAFVFAIDTSGSMDEVVTGDIESTGEITEIDGKSWEIVRGGKTKRDIVMESLSYLLDSGKLRDRDRVGIVQFHDRSSTVIGLTSATEVQSLKNAIAQLKDFSGGTRMGRGMRETLSLLGLQTMTCRRALIFTDGQTFDEDSCRELAREFAANNIPITALGVGDFNEDLLNELSDVTGGRPFHVVAENSGGAAVAITDLPNQIIEEFTIAQQEVINNLALSVKTVQGVKLTRVMRAYPSQAEFSLNEDAVPIGNAVAGDDTIFILEFTIDSRNASRVRIAQLGLTYDIPGQNKRGELPPQNAIVQFMAGESFTAQVDPEVMAYVQQCNIVQMINNATRIADRNPQQAQELLQTAHRITKQIGNETIAQSLTVAQEELRKTRNISAETRKTIKMGAKGKTVKMSQDINDDLSEAEIRKASGT</sequence>
<dbReference type="InterPro" id="IPR002035">
    <property type="entry name" value="VWF_A"/>
</dbReference>
<dbReference type="InterPro" id="IPR036465">
    <property type="entry name" value="vWFA_dom_sf"/>
</dbReference>
<accession>A0ABR8EEB8</accession>
<dbReference type="SMART" id="SM00327">
    <property type="entry name" value="VWA"/>
    <property type="match status" value="1"/>
</dbReference>
<dbReference type="EMBL" id="JACJSK010000013">
    <property type="protein sequence ID" value="MBD2544513.1"/>
    <property type="molecule type" value="Genomic_DNA"/>
</dbReference>
<comment type="caution">
    <text evidence="2">The sequence shown here is derived from an EMBL/GenBank/DDBJ whole genome shotgun (WGS) entry which is preliminary data.</text>
</comment>
<evidence type="ECO:0000259" key="1">
    <source>
        <dbReference type="PROSITE" id="PS50234"/>
    </source>
</evidence>
<name>A0ABR8EEB8_9CYAN</name>
<gene>
    <name evidence="2" type="ORF">H6G72_11815</name>
</gene>
<dbReference type="PANTHER" id="PTHR10579:SF43">
    <property type="entry name" value="ZINC FINGER (C3HC4-TYPE RING FINGER) FAMILY PROTEIN"/>
    <property type="match status" value="1"/>
</dbReference>
<reference evidence="2 3" key="1">
    <citation type="journal article" date="2020" name="ISME J.">
        <title>Comparative genomics reveals insights into cyanobacterial evolution and habitat adaptation.</title>
        <authorList>
            <person name="Chen M.Y."/>
            <person name="Teng W.K."/>
            <person name="Zhao L."/>
            <person name="Hu C.X."/>
            <person name="Zhou Y.K."/>
            <person name="Han B.P."/>
            <person name="Song L.R."/>
            <person name="Shu W.S."/>
        </authorList>
    </citation>
    <scope>NUCLEOTIDE SEQUENCE [LARGE SCALE GENOMIC DNA]</scope>
    <source>
        <strain evidence="2 3">FACHB-1370</strain>
    </source>
</reference>
<keyword evidence="3" id="KW-1185">Reference proteome</keyword>
<dbReference type="SUPFAM" id="SSF53300">
    <property type="entry name" value="vWA-like"/>
    <property type="match status" value="1"/>
</dbReference>
<protein>
    <submittedName>
        <fullName evidence="2">VWA domain-containing protein</fullName>
    </submittedName>
</protein>
<evidence type="ECO:0000313" key="2">
    <source>
        <dbReference type="EMBL" id="MBD2544513.1"/>
    </source>
</evidence>
<dbReference type="InterPro" id="IPR051266">
    <property type="entry name" value="CLCR"/>
</dbReference>
<dbReference type="PANTHER" id="PTHR10579">
    <property type="entry name" value="CALCIUM-ACTIVATED CHLORIDE CHANNEL REGULATOR"/>
    <property type="match status" value="1"/>
</dbReference>
<feature type="domain" description="VWFA" evidence="1">
    <location>
        <begin position="42"/>
        <end position="242"/>
    </location>
</feature>
<organism evidence="2 3">
    <name type="scientific">Planktothricoides raciborskii FACHB-1370</name>
    <dbReference type="NCBI Taxonomy" id="2949576"/>
    <lineage>
        <taxon>Bacteria</taxon>
        <taxon>Bacillati</taxon>
        <taxon>Cyanobacteriota</taxon>
        <taxon>Cyanophyceae</taxon>
        <taxon>Oscillatoriophycideae</taxon>
        <taxon>Oscillatoriales</taxon>
        <taxon>Oscillatoriaceae</taxon>
        <taxon>Planktothricoides</taxon>
    </lineage>
</organism>
<dbReference type="CDD" id="cd00198">
    <property type="entry name" value="vWFA"/>
    <property type="match status" value="1"/>
</dbReference>
<proteinExistence type="predicted"/>